<feature type="compositionally biased region" description="Acidic residues" evidence="2">
    <location>
        <begin position="383"/>
        <end position="394"/>
    </location>
</feature>
<feature type="region of interest" description="Disordered" evidence="2">
    <location>
        <begin position="536"/>
        <end position="569"/>
    </location>
</feature>
<protein>
    <submittedName>
        <fullName evidence="3">C51cab37-867c-4e93-b801-2660c613d0f9</fullName>
    </submittedName>
</protein>
<keyword evidence="4" id="KW-1185">Reference proteome</keyword>
<keyword evidence="1" id="KW-0175">Coiled coil</keyword>
<name>A0A8H2ZRK7_9HELO</name>
<feature type="region of interest" description="Disordered" evidence="2">
    <location>
        <begin position="347"/>
        <end position="397"/>
    </location>
</feature>
<dbReference type="EMBL" id="CAJHIA010000011">
    <property type="protein sequence ID" value="CAD6444015.1"/>
    <property type="molecule type" value="Genomic_DNA"/>
</dbReference>
<accession>A0A8H2ZRK7</accession>
<evidence type="ECO:0000256" key="1">
    <source>
        <dbReference type="SAM" id="Coils"/>
    </source>
</evidence>
<feature type="compositionally biased region" description="Acidic residues" evidence="2">
    <location>
        <begin position="541"/>
        <end position="551"/>
    </location>
</feature>
<sequence>MSKNFGKSAATDAPSFTFNVDPNPSTKKKDGTPFKPCPRTDCVGLRTKHKQLEWQIKEANITIKATEGVAKARLAQSESYDQRLQAAHIELAAFESIVAQLEARYIEEKQKNEKYADLEAKYIEEEQNLEEKYFVLKQKMAQTSAEDLELISELRKQIADLKQNNQSIDAYIKHAEVQIAEREEKCNVRDQDRKKREDEIRDLRTKALTYARETKRLTEEHQKAQDEAAKLRFEVTSTREAMEELQTIHVQEKAKLEEKVKVEEKRLEDFRNDAREIQKENEEARAALEKTEVEVKELRVQLEVVTEELKTKPSTGRTNEDQLELAGYIDMINGLIQQLKSLEEAQQPRFDTRPRAYKGTGAAGGKPPSEEGDSASTRSTSSSEDESTDDEEEDKLPFSVQLIHKIQRLRGDRGRDSGFDRKPIIQIKEVHVPGPEIIVKVPGTPVEVQVPVPGPIQYVDREIPVPGPTVYVDVPGREIQVPGPVRYTPFRVFAHDPIVCWFLVEFNFLILFCHWLKRILSVLSYIPATLLARSPYVPSPPEDESSSDESGAEGAADADRTPRPAPSLLSVLFNPRRGRLPDTWHTFRGLAFHGVVYGIIWLSFTAVHERKVWIAENETSRKWLQQLLAQKGSNGFLGLNQILPQTINRQLDIWRFDLMEYLGIPVTFQFPG</sequence>
<reference evidence="3" key="1">
    <citation type="submission" date="2020-10" db="EMBL/GenBank/DDBJ databases">
        <authorList>
            <person name="Kusch S."/>
        </authorList>
    </citation>
    <scope>NUCLEOTIDE SEQUENCE</scope>
    <source>
        <strain evidence="3">SwB9</strain>
    </source>
</reference>
<dbReference type="OrthoDB" id="3563208at2759"/>
<evidence type="ECO:0000256" key="2">
    <source>
        <dbReference type="SAM" id="MobiDB-lite"/>
    </source>
</evidence>
<proteinExistence type="predicted"/>
<feature type="region of interest" description="Disordered" evidence="2">
    <location>
        <begin position="1"/>
        <end position="39"/>
    </location>
</feature>
<feature type="compositionally biased region" description="Polar residues" evidence="2">
    <location>
        <begin position="14"/>
        <end position="25"/>
    </location>
</feature>
<evidence type="ECO:0000313" key="3">
    <source>
        <dbReference type="EMBL" id="CAD6444015.1"/>
    </source>
</evidence>
<organism evidence="3 4">
    <name type="scientific">Sclerotinia trifoliorum</name>
    <dbReference type="NCBI Taxonomy" id="28548"/>
    <lineage>
        <taxon>Eukaryota</taxon>
        <taxon>Fungi</taxon>
        <taxon>Dikarya</taxon>
        <taxon>Ascomycota</taxon>
        <taxon>Pezizomycotina</taxon>
        <taxon>Leotiomycetes</taxon>
        <taxon>Helotiales</taxon>
        <taxon>Sclerotiniaceae</taxon>
        <taxon>Sclerotinia</taxon>
    </lineage>
</organism>
<evidence type="ECO:0000313" key="4">
    <source>
        <dbReference type="Proteomes" id="UP000624404"/>
    </source>
</evidence>
<comment type="caution">
    <text evidence="3">The sequence shown here is derived from an EMBL/GenBank/DDBJ whole genome shotgun (WGS) entry which is preliminary data.</text>
</comment>
<feature type="coiled-coil region" evidence="1">
    <location>
        <begin position="207"/>
        <end position="345"/>
    </location>
</feature>
<feature type="coiled-coil region" evidence="1">
    <location>
        <begin position="84"/>
        <end position="171"/>
    </location>
</feature>
<dbReference type="AlphaFoldDB" id="A0A8H2ZRK7"/>
<gene>
    <name evidence="3" type="ORF">SCLTRI_LOCUS3806</name>
</gene>
<dbReference type="Proteomes" id="UP000624404">
    <property type="component" value="Unassembled WGS sequence"/>
</dbReference>